<dbReference type="InterPro" id="IPR036866">
    <property type="entry name" value="RibonucZ/Hydroxyglut_hydro"/>
</dbReference>
<name>A0ABT4LKL2_9PROT</name>
<dbReference type="PIRSF" id="PIRSF005457">
    <property type="entry name" value="Glx"/>
    <property type="match status" value="1"/>
</dbReference>
<dbReference type="NCBIfam" id="TIGR03413">
    <property type="entry name" value="GSH_gloB"/>
    <property type="match status" value="1"/>
</dbReference>
<dbReference type="Proteomes" id="UP001069802">
    <property type="component" value="Unassembled WGS sequence"/>
</dbReference>
<comment type="caution">
    <text evidence="9">The sequence shown here is derived from an EMBL/GenBank/DDBJ whole genome shotgun (WGS) entry which is preliminary data.</text>
</comment>
<dbReference type="EMBL" id="JAPWGY010000004">
    <property type="protein sequence ID" value="MCZ4281630.1"/>
    <property type="molecule type" value="Genomic_DNA"/>
</dbReference>
<comment type="similarity">
    <text evidence="3 7">Belongs to the metallo-beta-lactamase superfamily. Glyoxalase II family.</text>
</comment>
<protein>
    <recommendedName>
        <fullName evidence="7">Hydroxyacylglutathione hydrolase</fullName>
        <ecNumber evidence="7">3.1.2.6</ecNumber>
    </recommendedName>
    <alternativeName>
        <fullName evidence="7">Glyoxalase II</fullName>
        <shortName evidence="7">Glx II</shortName>
    </alternativeName>
</protein>
<feature type="binding site" evidence="7">
    <location>
        <position position="133"/>
    </location>
    <ligand>
        <name>Zn(2+)</name>
        <dbReference type="ChEBI" id="CHEBI:29105"/>
        <label>2</label>
    </ligand>
</feature>
<organism evidence="9 10">
    <name type="scientific">Kiloniella laminariae</name>
    <dbReference type="NCBI Taxonomy" id="454162"/>
    <lineage>
        <taxon>Bacteria</taxon>
        <taxon>Pseudomonadati</taxon>
        <taxon>Pseudomonadota</taxon>
        <taxon>Alphaproteobacteria</taxon>
        <taxon>Rhodospirillales</taxon>
        <taxon>Kiloniellaceae</taxon>
        <taxon>Kiloniella</taxon>
    </lineage>
</organism>
<feature type="binding site" evidence="7">
    <location>
        <position position="171"/>
    </location>
    <ligand>
        <name>Zn(2+)</name>
        <dbReference type="ChEBI" id="CHEBI:29105"/>
        <label>2</label>
    </ligand>
</feature>
<feature type="binding site" evidence="7">
    <location>
        <position position="114"/>
    </location>
    <ligand>
        <name>Zn(2+)</name>
        <dbReference type="ChEBI" id="CHEBI:29105"/>
        <label>1</label>
    </ligand>
</feature>
<dbReference type="InterPro" id="IPR035680">
    <property type="entry name" value="Clx_II_MBL"/>
</dbReference>
<feature type="domain" description="Metallo-beta-lactamase" evidence="8">
    <location>
        <begin position="13"/>
        <end position="171"/>
    </location>
</feature>
<evidence type="ECO:0000256" key="5">
    <source>
        <dbReference type="ARBA" id="ARBA00022801"/>
    </source>
</evidence>
<evidence type="ECO:0000259" key="8">
    <source>
        <dbReference type="SMART" id="SM00849"/>
    </source>
</evidence>
<dbReference type="GO" id="GO:0004416">
    <property type="term" value="F:hydroxyacylglutathione hydrolase activity"/>
    <property type="evidence" value="ECO:0007669"/>
    <property type="project" value="UniProtKB-EC"/>
</dbReference>
<dbReference type="RefSeq" id="WP_269423795.1">
    <property type="nucleotide sequence ID" value="NZ_JAPWGY010000004.1"/>
</dbReference>
<reference evidence="9" key="1">
    <citation type="submission" date="2022-12" db="EMBL/GenBank/DDBJ databases">
        <title>Bacterial isolates from different developmental stages of Nematostella vectensis.</title>
        <authorList>
            <person name="Fraune S."/>
        </authorList>
    </citation>
    <scope>NUCLEOTIDE SEQUENCE</scope>
    <source>
        <strain evidence="9">G21630-S1</strain>
    </source>
</reference>
<evidence type="ECO:0000256" key="1">
    <source>
        <dbReference type="ARBA" id="ARBA00001623"/>
    </source>
</evidence>
<dbReference type="Gene3D" id="3.60.15.10">
    <property type="entry name" value="Ribonuclease Z/Hydroxyacylglutathione hydrolase-like"/>
    <property type="match status" value="1"/>
</dbReference>
<evidence type="ECO:0000256" key="3">
    <source>
        <dbReference type="ARBA" id="ARBA00006759"/>
    </source>
</evidence>
<comment type="subunit">
    <text evidence="7">Monomer.</text>
</comment>
<dbReference type="HAMAP" id="MF_01374">
    <property type="entry name" value="Glyoxalase_2"/>
    <property type="match status" value="1"/>
</dbReference>
<dbReference type="Pfam" id="PF00753">
    <property type="entry name" value="Lactamase_B"/>
    <property type="match status" value="1"/>
</dbReference>
<feature type="binding site" evidence="7">
    <location>
        <position position="60"/>
    </location>
    <ligand>
        <name>Zn(2+)</name>
        <dbReference type="ChEBI" id="CHEBI:29105"/>
        <label>2</label>
    </ligand>
</feature>
<comment type="catalytic activity">
    <reaction evidence="1 7">
        <text>an S-(2-hydroxyacyl)glutathione + H2O = a 2-hydroxy carboxylate + glutathione + H(+)</text>
        <dbReference type="Rhea" id="RHEA:21864"/>
        <dbReference type="ChEBI" id="CHEBI:15377"/>
        <dbReference type="ChEBI" id="CHEBI:15378"/>
        <dbReference type="ChEBI" id="CHEBI:57925"/>
        <dbReference type="ChEBI" id="CHEBI:58896"/>
        <dbReference type="ChEBI" id="CHEBI:71261"/>
        <dbReference type="EC" id="3.1.2.6"/>
    </reaction>
</comment>
<feature type="binding site" evidence="7">
    <location>
        <position position="58"/>
    </location>
    <ligand>
        <name>Zn(2+)</name>
        <dbReference type="ChEBI" id="CHEBI:29105"/>
        <label>1</label>
    </ligand>
</feature>
<feature type="binding site" evidence="7">
    <location>
        <position position="61"/>
    </location>
    <ligand>
        <name>Zn(2+)</name>
        <dbReference type="ChEBI" id="CHEBI:29105"/>
        <label>2</label>
    </ligand>
</feature>
<keyword evidence="10" id="KW-1185">Reference proteome</keyword>
<dbReference type="PANTHER" id="PTHR43705">
    <property type="entry name" value="HYDROXYACYLGLUTATHIONE HYDROLASE"/>
    <property type="match status" value="1"/>
</dbReference>
<comment type="function">
    <text evidence="7">Thiolesterase that catalyzes the hydrolysis of S-D-lactoyl-glutathione to form glutathione and D-lactic acid.</text>
</comment>
<keyword evidence="6 7" id="KW-0862">Zinc</keyword>
<evidence type="ECO:0000256" key="6">
    <source>
        <dbReference type="ARBA" id="ARBA00022833"/>
    </source>
</evidence>
<keyword evidence="5 7" id="KW-0378">Hydrolase</keyword>
<dbReference type="SMART" id="SM00849">
    <property type="entry name" value="Lactamase_B"/>
    <property type="match status" value="1"/>
</dbReference>
<dbReference type="SUPFAM" id="SSF56281">
    <property type="entry name" value="Metallo-hydrolase/oxidoreductase"/>
    <property type="match status" value="1"/>
</dbReference>
<evidence type="ECO:0000313" key="9">
    <source>
        <dbReference type="EMBL" id="MCZ4281630.1"/>
    </source>
</evidence>
<dbReference type="Pfam" id="PF16123">
    <property type="entry name" value="HAGH_C"/>
    <property type="match status" value="1"/>
</dbReference>
<evidence type="ECO:0000313" key="10">
    <source>
        <dbReference type="Proteomes" id="UP001069802"/>
    </source>
</evidence>
<feature type="binding site" evidence="7">
    <location>
        <position position="56"/>
    </location>
    <ligand>
        <name>Zn(2+)</name>
        <dbReference type="ChEBI" id="CHEBI:29105"/>
        <label>1</label>
    </ligand>
</feature>
<feature type="binding site" evidence="7">
    <location>
        <position position="133"/>
    </location>
    <ligand>
        <name>Zn(2+)</name>
        <dbReference type="ChEBI" id="CHEBI:29105"/>
        <label>1</label>
    </ligand>
</feature>
<sequence length="255" mass="28400">MPLEVRQIPILSDNYCYLLRDPVSGAVAVIDPGEAQPVMQQAGSCGWKITHILLTHHHHDHIGGIAEIKAATGATVIGPAKEQQKISLLEQTLDGGQQLLFGSETAEIFSVPGHTLGHIAFWFRNSALLFSGDSLFALGCGRLFEGTGEMMWQSLKQYLSLPPETLVYCAHEYTLSNARFALNVDPDNSDLIQRVEEIERLRQHSQPTVPSRLGDEFATNPFLRPGDPKIRKRLAMSQASDEEVFTELRHRKDNF</sequence>
<gene>
    <name evidence="7 9" type="primary">gloB</name>
    <name evidence="9" type="ORF">O4H49_12640</name>
</gene>
<dbReference type="CDD" id="cd07723">
    <property type="entry name" value="hydroxyacylglutathione_hydrolase_MBL-fold"/>
    <property type="match status" value="1"/>
</dbReference>
<dbReference type="InterPro" id="IPR017782">
    <property type="entry name" value="Hydroxyacylglutathione_Hdrlase"/>
</dbReference>
<dbReference type="EC" id="3.1.2.6" evidence="7"/>
<dbReference type="InterPro" id="IPR032282">
    <property type="entry name" value="HAGH_C"/>
</dbReference>
<comment type="cofactor">
    <cofactor evidence="7">
        <name>Zn(2+)</name>
        <dbReference type="ChEBI" id="CHEBI:29105"/>
    </cofactor>
    <text evidence="7">Binds 2 Zn(2+) ions per subunit.</text>
</comment>
<proteinExistence type="inferred from homology"/>
<evidence type="ECO:0000256" key="2">
    <source>
        <dbReference type="ARBA" id="ARBA00004963"/>
    </source>
</evidence>
<dbReference type="InterPro" id="IPR050110">
    <property type="entry name" value="Glyoxalase_II_hydrolase"/>
</dbReference>
<evidence type="ECO:0000256" key="4">
    <source>
        <dbReference type="ARBA" id="ARBA00022723"/>
    </source>
</evidence>
<dbReference type="InterPro" id="IPR001279">
    <property type="entry name" value="Metallo-B-lactamas"/>
</dbReference>
<accession>A0ABT4LKL2</accession>
<keyword evidence="4 7" id="KW-0479">Metal-binding</keyword>
<comment type="pathway">
    <text evidence="2 7">Secondary metabolite metabolism; methylglyoxal degradation; (R)-lactate from methylglyoxal: step 2/2.</text>
</comment>
<dbReference type="PANTHER" id="PTHR43705:SF1">
    <property type="entry name" value="HYDROXYACYLGLUTATHIONE HYDROLASE GLOB"/>
    <property type="match status" value="1"/>
</dbReference>
<evidence type="ECO:0000256" key="7">
    <source>
        <dbReference type="HAMAP-Rule" id="MF_01374"/>
    </source>
</evidence>